<evidence type="ECO:0000256" key="3">
    <source>
        <dbReference type="ARBA" id="ARBA00004947"/>
    </source>
</evidence>
<dbReference type="EC" id="5.1.3.2" evidence="5 9"/>
<comment type="similarity">
    <text evidence="4 9">Belongs to the NAD(P)-dependent epimerase/dehydratase family.</text>
</comment>
<dbReference type="Pfam" id="PF16363">
    <property type="entry name" value="GDP_Man_Dehyd"/>
    <property type="match status" value="1"/>
</dbReference>
<dbReference type="InterPro" id="IPR005886">
    <property type="entry name" value="UDP_G4E"/>
</dbReference>
<evidence type="ECO:0000313" key="11">
    <source>
        <dbReference type="EMBL" id="TXB67258.1"/>
    </source>
</evidence>
<dbReference type="PANTHER" id="PTHR43725">
    <property type="entry name" value="UDP-GLUCOSE 4-EPIMERASE"/>
    <property type="match status" value="1"/>
</dbReference>
<keyword evidence="9" id="KW-0119">Carbohydrate metabolism</keyword>
<gene>
    <name evidence="11" type="primary">galE</name>
    <name evidence="11" type="ORF">FRY74_03475</name>
</gene>
<dbReference type="EMBL" id="VOOS01000001">
    <property type="protein sequence ID" value="TXB67258.1"/>
    <property type="molecule type" value="Genomic_DNA"/>
</dbReference>
<evidence type="ECO:0000256" key="4">
    <source>
        <dbReference type="ARBA" id="ARBA00007637"/>
    </source>
</evidence>
<keyword evidence="8 9" id="KW-0413">Isomerase</keyword>
<dbReference type="InterPro" id="IPR036291">
    <property type="entry name" value="NAD(P)-bd_dom_sf"/>
</dbReference>
<comment type="catalytic activity">
    <reaction evidence="1 9">
        <text>UDP-alpha-D-glucose = UDP-alpha-D-galactose</text>
        <dbReference type="Rhea" id="RHEA:22168"/>
        <dbReference type="ChEBI" id="CHEBI:58885"/>
        <dbReference type="ChEBI" id="CHEBI:66914"/>
        <dbReference type="EC" id="5.1.3.2"/>
    </reaction>
</comment>
<evidence type="ECO:0000256" key="9">
    <source>
        <dbReference type="RuleBase" id="RU366046"/>
    </source>
</evidence>
<keyword evidence="7 9" id="KW-0520">NAD</keyword>
<dbReference type="OrthoDB" id="9801785at2"/>
<evidence type="ECO:0000256" key="2">
    <source>
        <dbReference type="ARBA" id="ARBA00001911"/>
    </source>
</evidence>
<dbReference type="InterPro" id="IPR016040">
    <property type="entry name" value="NAD(P)-bd_dom"/>
</dbReference>
<evidence type="ECO:0000313" key="12">
    <source>
        <dbReference type="Proteomes" id="UP000321721"/>
    </source>
</evidence>
<evidence type="ECO:0000259" key="10">
    <source>
        <dbReference type="Pfam" id="PF16363"/>
    </source>
</evidence>
<evidence type="ECO:0000256" key="5">
    <source>
        <dbReference type="ARBA" id="ARBA00013189"/>
    </source>
</evidence>
<dbReference type="Proteomes" id="UP000321721">
    <property type="component" value="Unassembled WGS sequence"/>
</dbReference>
<name>A0A5C6RY10_9FLAO</name>
<proteinExistence type="inferred from homology"/>
<dbReference type="CDD" id="cd05247">
    <property type="entry name" value="UDP_G4E_1_SDR_e"/>
    <property type="match status" value="1"/>
</dbReference>
<comment type="pathway">
    <text evidence="3 9">Carbohydrate metabolism; galactose metabolism.</text>
</comment>
<dbReference type="PRINTS" id="PR01713">
    <property type="entry name" value="NUCEPIMERASE"/>
</dbReference>
<protein>
    <recommendedName>
        <fullName evidence="6 9">UDP-glucose 4-epimerase</fullName>
        <ecNumber evidence="5 9">5.1.3.2</ecNumber>
    </recommendedName>
</protein>
<dbReference type="UniPathway" id="UPA00214"/>
<dbReference type="GO" id="GO:0003978">
    <property type="term" value="F:UDP-glucose 4-epimerase activity"/>
    <property type="evidence" value="ECO:0007669"/>
    <property type="project" value="UniProtKB-UniRule"/>
</dbReference>
<accession>A0A5C6RY10</accession>
<dbReference type="Gene3D" id="3.90.25.10">
    <property type="entry name" value="UDP-galactose 4-epimerase, domain 1"/>
    <property type="match status" value="1"/>
</dbReference>
<comment type="cofactor">
    <cofactor evidence="2 9">
        <name>NAD(+)</name>
        <dbReference type="ChEBI" id="CHEBI:57540"/>
    </cofactor>
</comment>
<reference evidence="11 12" key="1">
    <citation type="submission" date="2019-08" db="EMBL/GenBank/DDBJ databases">
        <title>Genome of Vicingus serpentipes NCIMB 15042.</title>
        <authorList>
            <person name="Bowman J.P."/>
        </authorList>
    </citation>
    <scope>NUCLEOTIDE SEQUENCE [LARGE SCALE GENOMIC DNA]</scope>
    <source>
        <strain evidence="11 12">NCIMB 15042</strain>
    </source>
</reference>
<dbReference type="RefSeq" id="WP_147098633.1">
    <property type="nucleotide sequence ID" value="NZ_VOOS01000001.1"/>
</dbReference>
<organism evidence="11 12">
    <name type="scientific">Vicingus serpentipes</name>
    <dbReference type="NCBI Taxonomy" id="1926625"/>
    <lineage>
        <taxon>Bacteria</taxon>
        <taxon>Pseudomonadati</taxon>
        <taxon>Bacteroidota</taxon>
        <taxon>Flavobacteriia</taxon>
        <taxon>Flavobacteriales</taxon>
        <taxon>Vicingaceae</taxon>
        <taxon>Vicingus</taxon>
    </lineage>
</organism>
<comment type="subunit">
    <text evidence="9">Homodimer.</text>
</comment>
<evidence type="ECO:0000256" key="1">
    <source>
        <dbReference type="ARBA" id="ARBA00000083"/>
    </source>
</evidence>
<sequence>MQILITGGAGYIGSHTIIDILENTDWKVISLDDYSTSSEDTYARIERITGKKISYHKVDLKNFNEVLEVVSQYQNIEGIIHFAAHKWVGDSVENPLKYYENNLGGLVNILKIQKDQKIPNFIFSSSCSVYGNITELPVTESSKLNFPESPYAYTKQVGENIISDFIKANKSLKAISLRYFNPVGAHNSGLNGEIQPQANNLLPYITQTAIGRLKEFQVYGSDYATKDGSCVRDYIHVSDIAHAHVLALKKLSEDKGSLNYDVINLGSGNGVSVFEIINAFEKENNLKLNYSVGPRRDGDVESIYSNSAKAKEILGWEPQFGIKEMVISAWKWEQYLSENIDY</sequence>
<comment type="caution">
    <text evidence="11">The sequence shown here is derived from an EMBL/GenBank/DDBJ whole genome shotgun (WGS) entry which is preliminary data.</text>
</comment>
<dbReference type="SUPFAM" id="SSF51735">
    <property type="entry name" value="NAD(P)-binding Rossmann-fold domains"/>
    <property type="match status" value="1"/>
</dbReference>
<dbReference type="NCBIfam" id="TIGR01179">
    <property type="entry name" value="galE"/>
    <property type="match status" value="1"/>
</dbReference>
<evidence type="ECO:0000256" key="7">
    <source>
        <dbReference type="ARBA" id="ARBA00023027"/>
    </source>
</evidence>
<dbReference type="PANTHER" id="PTHR43725:SF47">
    <property type="entry name" value="UDP-GLUCOSE 4-EPIMERASE"/>
    <property type="match status" value="1"/>
</dbReference>
<evidence type="ECO:0000256" key="6">
    <source>
        <dbReference type="ARBA" id="ARBA00018569"/>
    </source>
</evidence>
<dbReference type="Gene3D" id="3.40.50.720">
    <property type="entry name" value="NAD(P)-binding Rossmann-like Domain"/>
    <property type="match status" value="1"/>
</dbReference>
<dbReference type="GO" id="GO:0006012">
    <property type="term" value="P:galactose metabolic process"/>
    <property type="evidence" value="ECO:0007669"/>
    <property type="project" value="UniProtKB-UniPathway"/>
</dbReference>
<keyword evidence="12" id="KW-1185">Reference proteome</keyword>
<dbReference type="GO" id="GO:0005829">
    <property type="term" value="C:cytosol"/>
    <property type="evidence" value="ECO:0007669"/>
    <property type="project" value="TreeGrafter"/>
</dbReference>
<dbReference type="AlphaFoldDB" id="A0A5C6RY10"/>
<evidence type="ECO:0000256" key="8">
    <source>
        <dbReference type="ARBA" id="ARBA00023235"/>
    </source>
</evidence>
<feature type="domain" description="NAD(P)-binding" evidence="10">
    <location>
        <begin position="4"/>
        <end position="326"/>
    </location>
</feature>